<evidence type="ECO:0000313" key="6">
    <source>
        <dbReference type="EMBL" id="OGF93778.1"/>
    </source>
</evidence>
<feature type="transmembrane region" description="Helical" evidence="5">
    <location>
        <begin position="32"/>
        <end position="56"/>
    </location>
</feature>
<feature type="transmembrane region" description="Helical" evidence="5">
    <location>
        <begin position="177"/>
        <end position="201"/>
    </location>
</feature>
<keyword evidence="4 5" id="KW-0472">Membrane</keyword>
<feature type="transmembrane region" description="Helical" evidence="5">
    <location>
        <begin position="207"/>
        <end position="226"/>
    </location>
</feature>
<feature type="transmembrane region" description="Helical" evidence="5">
    <location>
        <begin position="238"/>
        <end position="259"/>
    </location>
</feature>
<feature type="transmembrane region" description="Helical" evidence="5">
    <location>
        <begin position="68"/>
        <end position="87"/>
    </location>
</feature>
<evidence type="ECO:0008006" key="8">
    <source>
        <dbReference type="Google" id="ProtNLM"/>
    </source>
</evidence>
<evidence type="ECO:0000256" key="2">
    <source>
        <dbReference type="ARBA" id="ARBA00022692"/>
    </source>
</evidence>
<evidence type="ECO:0000256" key="3">
    <source>
        <dbReference type="ARBA" id="ARBA00022989"/>
    </source>
</evidence>
<keyword evidence="3 5" id="KW-1133">Transmembrane helix</keyword>
<dbReference type="EMBL" id="MFIQ01000004">
    <property type="protein sequence ID" value="OGF93778.1"/>
    <property type="molecule type" value="Genomic_DNA"/>
</dbReference>
<protein>
    <recommendedName>
        <fullName evidence="8">ZIP family metal transporter</fullName>
    </recommendedName>
</protein>
<organism evidence="6 7">
    <name type="scientific">Candidatus Giovannonibacteria bacterium RIFCSPLOWO2_12_FULL_44_15</name>
    <dbReference type="NCBI Taxonomy" id="1798364"/>
    <lineage>
        <taxon>Bacteria</taxon>
        <taxon>Candidatus Giovannoniibacteriota</taxon>
    </lineage>
</organism>
<feature type="transmembrane region" description="Helical" evidence="5">
    <location>
        <begin position="6"/>
        <end position="25"/>
    </location>
</feature>
<comment type="subcellular location">
    <subcellularLocation>
        <location evidence="1">Membrane</location>
        <topology evidence="1">Multi-pass membrane protein</topology>
    </subcellularLocation>
</comment>
<evidence type="ECO:0000256" key="5">
    <source>
        <dbReference type="SAM" id="Phobius"/>
    </source>
</evidence>
<evidence type="ECO:0000256" key="1">
    <source>
        <dbReference type="ARBA" id="ARBA00004141"/>
    </source>
</evidence>
<dbReference type="GO" id="GO:0046873">
    <property type="term" value="F:metal ion transmembrane transporter activity"/>
    <property type="evidence" value="ECO:0007669"/>
    <property type="project" value="InterPro"/>
</dbReference>
<dbReference type="PANTHER" id="PTHR16950">
    <property type="entry name" value="ZINC TRANSPORTER SLC39A7 HISTIDINE-RICH MEMBRANE PROTEIN KE4"/>
    <property type="match status" value="1"/>
</dbReference>
<reference evidence="6 7" key="1">
    <citation type="journal article" date="2016" name="Nat. Commun.">
        <title>Thousands of microbial genomes shed light on interconnected biogeochemical processes in an aquifer system.</title>
        <authorList>
            <person name="Anantharaman K."/>
            <person name="Brown C.T."/>
            <person name="Hug L.A."/>
            <person name="Sharon I."/>
            <person name="Castelle C.J."/>
            <person name="Probst A.J."/>
            <person name="Thomas B.C."/>
            <person name="Singh A."/>
            <person name="Wilkins M.J."/>
            <person name="Karaoz U."/>
            <person name="Brodie E.L."/>
            <person name="Williams K.H."/>
            <person name="Hubbard S.S."/>
            <person name="Banfield J.F."/>
        </authorList>
    </citation>
    <scope>NUCLEOTIDE SEQUENCE [LARGE SCALE GENOMIC DNA]</scope>
</reference>
<proteinExistence type="predicted"/>
<keyword evidence="2 5" id="KW-0812">Transmembrane</keyword>
<name>A0A1F5Y0N1_9BACT</name>
<dbReference type="Proteomes" id="UP000178894">
    <property type="component" value="Unassembled WGS sequence"/>
</dbReference>
<comment type="caution">
    <text evidence="6">The sequence shown here is derived from an EMBL/GenBank/DDBJ whole genome shotgun (WGS) entry which is preliminary data.</text>
</comment>
<gene>
    <name evidence="6" type="ORF">A3G54_02620</name>
</gene>
<dbReference type="Pfam" id="PF02535">
    <property type="entry name" value="Zip"/>
    <property type="match status" value="1"/>
</dbReference>
<accession>A0A1F5Y0N1</accession>
<dbReference type="STRING" id="1798364.A3G54_02620"/>
<dbReference type="InterPro" id="IPR003689">
    <property type="entry name" value="ZIP"/>
</dbReference>
<evidence type="ECO:0000256" key="4">
    <source>
        <dbReference type="ARBA" id="ARBA00023136"/>
    </source>
</evidence>
<dbReference type="AlphaFoldDB" id="A0A1F5Y0N1"/>
<sequence>MGNILYILGSVGAVSLISFVGALTISFREERLARIVFMLVAIATGALLGDAFFHLIPEAYEKIQNPETISFLIILGMLVFFVLEKVLRWHHHHGQHHDHDDMSNKSGERDPKYLGRLILVSDGLHNLIDGVVIAASYFISVEVGLATTLAVILHEIPQEIGDFGVLIHSGYQARQALWFNFLSAVASLGGAILVISLGAFPEYILDWIIPFAAGTFIYIASSDLVPELHKQSGKKFGTVFRELFGICVGVLTMYALLFLE</sequence>
<dbReference type="PANTHER" id="PTHR16950:SF16">
    <property type="entry name" value="ZINC TRANSPORTER ZIP13"/>
    <property type="match status" value="1"/>
</dbReference>
<evidence type="ECO:0000313" key="7">
    <source>
        <dbReference type="Proteomes" id="UP000178894"/>
    </source>
</evidence>
<dbReference type="GO" id="GO:0016020">
    <property type="term" value="C:membrane"/>
    <property type="evidence" value="ECO:0007669"/>
    <property type="project" value="UniProtKB-SubCell"/>
</dbReference>